<keyword evidence="2" id="KW-1185">Reference proteome</keyword>
<evidence type="ECO:0000313" key="1">
    <source>
        <dbReference type="EMBL" id="KAF4624160.1"/>
    </source>
</evidence>
<dbReference type="AlphaFoldDB" id="A0A8H4R8L0"/>
<evidence type="ECO:0000313" key="2">
    <source>
        <dbReference type="Proteomes" id="UP000566819"/>
    </source>
</evidence>
<name>A0A8H4R8L0_9HELO</name>
<proteinExistence type="predicted"/>
<reference evidence="1 2" key="1">
    <citation type="submission" date="2020-03" db="EMBL/GenBank/DDBJ databases">
        <title>Draft Genome Sequence of Cudoniella acicularis.</title>
        <authorList>
            <person name="Buettner E."/>
            <person name="Kellner H."/>
        </authorList>
    </citation>
    <scope>NUCLEOTIDE SEQUENCE [LARGE SCALE GENOMIC DNA]</scope>
    <source>
        <strain evidence="1 2">DSM 108380</strain>
    </source>
</reference>
<dbReference type="EMBL" id="JAAMPI010001751">
    <property type="protein sequence ID" value="KAF4624160.1"/>
    <property type="molecule type" value="Genomic_DNA"/>
</dbReference>
<sequence>MGFSGVTKEIDLSTNEPPVVQAMIEYFYTDGYNETESAATAETPVATAKEGIASKARNFYLKDVAREDILGIIGVSLGEYAESDSLMRESFLDITGNHIDELIKTLEFNKFAANDGNFSLGVLKAILKKKEEIEKAKEEAAAAMALFIRRRKFP</sequence>
<organism evidence="1 2">
    <name type="scientific">Cudoniella acicularis</name>
    <dbReference type="NCBI Taxonomy" id="354080"/>
    <lineage>
        <taxon>Eukaryota</taxon>
        <taxon>Fungi</taxon>
        <taxon>Dikarya</taxon>
        <taxon>Ascomycota</taxon>
        <taxon>Pezizomycotina</taxon>
        <taxon>Leotiomycetes</taxon>
        <taxon>Helotiales</taxon>
        <taxon>Tricladiaceae</taxon>
        <taxon>Cudoniella</taxon>
    </lineage>
</organism>
<comment type="caution">
    <text evidence="1">The sequence shown here is derived from an EMBL/GenBank/DDBJ whole genome shotgun (WGS) entry which is preliminary data.</text>
</comment>
<protein>
    <submittedName>
        <fullName evidence="1">Uncharacterized protein</fullName>
    </submittedName>
</protein>
<gene>
    <name evidence="1" type="ORF">G7Y89_g14011</name>
</gene>
<accession>A0A8H4R8L0</accession>
<dbReference type="Proteomes" id="UP000566819">
    <property type="component" value="Unassembled WGS sequence"/>
</dbReference>